<comment type="similarity">
    <text evidence="1">Belongs to the CcdB toxin family.</text>
</comment>
<keyword evidence="3" id="KW-0678">Repressor</keyword>
<evidence type="ECO:0000313" key="9">
    <source>
        <dbReference type="Proteomes" id="UP000252884"/>
    </source>
</evidence>
<gene>
    <name evidence="8" type="ORF">DES41_10436</name>
</gene>
<keyword evidence="4" id="KW-0805">Transcription regulation</keyword>
<dbReference type="Pfam" id="PF01845">
    <property type="entry name" value="CcdB"/>
    <property type="match status" value="1"/>
</dbReference>
<dbReference type="GO" id="GO:0006276">
    <property type="term" value="P:plasmid maintenance"/>
    <property type="evidence" value="ECO:0007669"/>
    <property type="project" value="InterPro"/>
</dbReference>
<evidence type="ECO:0000256" key="3">
    <source>
        <dbReference type="ARBA" id="ARBA00022491"/>
    </source>
</evidence>
<name>A0A368XXF3_9BURK</name>
<dbReference type="InterPro" id="IPR002712">
    <property type="entry name" value="CcdB"/>
</dbReference>
<dbReference type="GO" id="GO:0008657">
    <property type="term" value="F:DNA topoisomerase type II (double strand cut, ATP-hydrolyzing) inhibitor activity"/>
    <property type="evidence" value="ECO:0007669"/>
    <property type="project" value="InterPro"/>
</dbReference>
<dbReference type="InterPro" id="IPR011067">
    <property type="entry name" value="Plasmid_toxin/cell-grow_inhib"/>
</dbReference>
<sequence>MVRRIGGLAPGLTVAQFDVYANPHAASRHSVPYLVDVQSPLIDALNTRLVMPLSRVGVGQARLPVSLCPTIEIDGEPLSLMPHLAAPLPARMLSDPMANVSHLASEIVGAMDAVVSGF</sequence>
<dbReference type="Gene3D" id="2.30.30.110">
    <property type="match status" value="1"/>
</dbReference>
<evidence type="ECO:0000313" key="8">
    <source>
        <dbReference type="EMBL" id="RCW71217.1"/>
    </source>
</evidence>
<evidence type="ECO:0000256" key="4">
    <source>
        <dbReference type="ARBA" id="ARBA00023015"/>
    </source>
</evidence>
<dbReference type="AlphaFoldDB" id="A0A368XXF3"/>
<evidence type="ECO:0000256" key="2">
    <source>
        <dbReference type="ARBA" id="ARBA00015075"/>
    </source>
</evidence>
<evidence type="ECO:0000256" key="1">
    <source>
        <dbReference type="ARBA" id="ARBA00005230"/>
    </source>
</evidence>
<comment type="caution">
    <text evidence="8">The sequence shown here is derived from an EMBL/GenBank/DDBJ whole genome shotgun (WGS) entry which is preliminary data.</text>
</comment>
<dbReference type="Proteomes" id="UP000252884">
    <property type="component" value="Unassembled WGS sequence"/>
</dbReference>
<accession>A0A368XXF3</accession>
<organism evidence="8 9">
    <name type="scientific">Pseudorhodoferax soli</name>
    <dbReference type="NCBI Taxonomy" id="545864"/>
    <lineage>
        <taxon>Bacteria</taxon>
        <taxon>Pseudomonadati</taxon>
        <taxon>Pseudomonadota</taxon>
        <taxon>Betaproteobacteria</taxon>
        <taxon>Burkholderiales</taxon>
        <taxon>Comamonadaceae</taxon>
    </lineage>
</organism>
<evidence type="ECO:0000256" key="5">
    <source>
        <dbReference type="ARBA" id="ARBA00023163"/>
    </source>
</evidence>
<dbReference type="SUPFAM" id="SSF50118">
    <property type="entry name" value="Cell growth inhibitor/plasmid maintenance toxic component"/>
    <property type="match status" value="1"/>
</dbReference>
<reference evidence="8 9" key="1">
    <citation type="submission" date="2018-07" db="EMBL/GenBank/DDBJ databases">
        <title>Genomic Encyclopedia of Type Strains, Phase IV (KMG-IV): sequencing the most valuable type-strain genomes for metagenomic binning, comparative biology and taxonomic classification.</title>
        <authorList>
            <person name="Goeker M."/>
        </authorList>
    </citation>
    <scope>NUCLEOTIDE SEQUENCE [LARGE SCALE GENOMIC DNA]</scope>
    <source>
        <strain evidence="8 9">DSM 21634</strain>
    </source>
</reference>
<keyword evidence="5" id="KW-0804">Transcription</keyword>
<proteinExistence type="inferred from homology"/>
<protein>
    <recommendedName>
        <fullName evidence="2">Toxin CcdB</fullName>
    </recommendedName>
    <alternativeName>
        <fullName evidence="7">Cytotoxic protein CcdB</fullName>
    </alternativeName>
    <alternativeName>
        <fullName evidence="6">Protein LetD</fullName>
    </alternativeName>
</protein>
<evidence type="ECO:0000256" key="6">
    <source>
        <dbReference type="ARBA" id="ARBA00029628"/>
    </source>
</evidence>
<evidence type="ECO:0000256" key="7">
    <source>
        <dbReference type="ARBA" id="ARBA00033135"/>
    </source>
</evidence>
<dbReference type="EMBL" id="QPJK01000004">
    <property type="protein sequence ID" value="RCW71217.1"/>
    <property type="molecule type" value="Genomic_DNA"/>
</dbReference>
<keyword evidence="9" id="KW-1185">Reference proteome</keyword>